<feature type="compositionally biased region" description="Polar residues" evidence="1">
    <location>
        <begin position="9"/>
        <end position="27"/>
    </location>
</feature>
<feature type="domain" description="NAD-specific glutamate dehydrogenase C-terminal" evidence="3">
    <location>
        <begin position="1326"/>
        <end position="1663"/>
    </location>
</feature>
<evidence type="ECO:0000259" key="4">
    <source>
        <dbReference type="Pfam" id="PF21075"/>
    </source>
</evidence>
<dbReference type="InterPro" id="IPR024727">
    <property type="entry name" value="NAD_Glu_DH_N_ACT1"/>
</dbReference>
<dbReference type="Pfam" id="PF21079">
    <property type="entry name" value="GDH_HM2"/>
    <property type="match status" value="1"/>
</dbReference>
<dbReference type="EMBL" id="JABEND010000010">
    <property type="protein sequence ID" value="NNG37125.1"/>
    <property type="molecule type" value="Genomic_DNA"/>
</dbReference>
<sequence length="1667" mass="179388">MAAADRLPASTSDASTRSAVVTQQSGTADPAVLAEAEAADPSRATMIRQYFRHLADDDLPENPADVVAAINSHLRIGTQRPPGTIAIRVYNPPAAEVGVDGRSESFTVIDIVNDDMPHLVDTVVGVLINAGIRVHRVFHPILKIRRASEGQLIDCEDRLSGFGGGVVAAADSADTEEAGAAAAAAEQGANANGKAAGAVGKESWMRVLVERLTDAERAEQLQQQLDSALRSVRAVVADGPQMQARLQEIAGELRPEDAEYAELIDWFADGNMVPLGVAGGGGPALGSYRSELDDPGSDDPENDDAGSDNTGSDNAGNDGAGFDGAGSDEAGAAAAAQPQPVSLSQAVSLSQSESGSLINPALPALTLDITVGGRQAKITGVLQARGINADPSGVPVLRRLVGRTLDKLGAEPDSYTGQRVVELLGQYPRVELFWADPEQASDLVAEVLRGSGRRDLRAFVQQDPLHRFVVVLVFLAKDRWNTENRLKMQQVLLHQLRGDDIRYSALVAQSELAVVHFTVRTGQPTTINTAALSAQLTDAVRSWEDDLVTSVVGDVDLLDTAGAIARYSTAFDQAYKEDFTGADAVEDLRRLDSLAGPDDLALSISVPQDDGQVQRRLRLYVAGGTVSLSRAFPVLQSMGAEVIDERPYQVTRSDGTRCHIYDFGLTFPDVKLPETEQLEAVRPRFSEAFLASWRGDAAVDGFNTLVLAADLDWRQIAVLRAYAHYLQQIGFPYTQGYIERVLRNHPDLVRELSALFDARFDPRAAEPDTSSRVQRIEAALDEVTSLDADRILRMFLALILATDRTNAYTAAYLQPSAAGQLPPLAFKLVPSRIPGVPKPVPVHEIWVYSPRVEGVHLRFGAVARGGLRWSDRPEDFRTEILGLVKAQEVKNAVIVPVGAKGGFVVRKPPVPTGDPAADREAQLAEGVSAYRQFISALLSVTDNRVADAIVPPDDVVRHDEDDPYLVVAADKGTATFSDIANEVAQSHGFWLGDAFASGGSEGYDHKAMGITARGAWESVKHHFRDLGVDTQSQEFTAVGVGDMSGDVFGNGMLLSDQLRLVAAFDHRHIFIDPDPVAATGYAERQRLFELPRSSWADYNRELISAGGGVWPRTAKSIPISDQTRRALGLPGSVTALSPAELMRAILLAPVDLFWNGGIGTYVKASDETNAEVGDKANDPVRVNGKDLRVKVIGEGGNLGVTQRGRIEFARGGGAVNTDAIDNSAGVDTSDHEVNIKIALTPQVTDGTLSGPARRELLESMTDDVAALVLADNTAQNRLLGVSRAHAAPMMSVHRRLIGTLESTAGLDRALEFLPDDETISVREAAGEGLTSPELSVLVAYVKSAAAREMLASDLPDDPAFTGQLSEYFPERMRSEQGSAIQAHPLAKEIVTTATVNEVVNNGGISYLSRIAEETAATAVDGIRAYRVVSEIFGLPRLWADIAARDNKIPAAAQDRLLLDTRRLLDRASRWMLSRRPQPLNVSAEIDRYAGPIGTLLPLMPELVTGVERGNVERDTASYVADGVDPQLARRVAYSLYTFSLLDVVDVALETDRSVLEAAQVYYALSAHLDFDRMLSEVTALERGDRWHALARQAVRDDLYRSMRLLAADVLSTTEASQSVTEKIAQWETENASRLARSRSTLSEIAGSAAGDLAALSVAAREVRSMIR</sequence>
<dbReference type="Pfam" id="PF21078">
    <property type="entry name" value="GDH_HM3"/>
    <property type="match status" value="1"/>
</dbReference>
<dbReference type="Pfam" id="PF21076">
    <property type="entry name" value="GDH_ACT2"/>
    <property type="match status" value="1"/>
</dbReference>
<dbReference type="SUPFAM" id="SSF51735">
    <property type="entry name" value="NAD(P)-binding Rossmann-fold domains"/>
    <property type="match status" value="1"/>
</dbReference>
<feature type="region of interest" description="Disordered" evidence="1">
    <location>
        <begin position="1"/>
        <end position="29"/>
    </location>
</feature>
<organism evidence="7 8">
    <name type="scientific">Nakamurella aerolata</name>
    <dbReference type="NCBI Taxonomy" id="1656892"/>
    <lineage>
        <taxon>Bacteria</taxon>
        <taxon>Bacillati</taxon>
        <taxon>Actinomycetota</taxon>
        <taxon>Actinomycetes</taxon>
        <taxon>Nakamurellales</taxon>
        <taxon>Nakamurellaceae</taxon>
        <taxon>Nakamurella</taxon>
    </lineage>
</organism>
<evidence type="ECO:0000313" key="8">
    <source>
        <dbReference type="Proteomes" id="UP000562984"/>
    </source>
</evidence>
<dbReference type="Pfam" id="PF21077">
    <property type="entry name" value="GDH_ACT3"/>
    <property type="match status" value="1"/>
</dbReference>
<feature type="region of interest" description="Disordered" evidence="1">
    <location>
        <begin position="284"/>
        <end position="338"/>
    </location>
</feature>
<dbReference type="SUPFAM" id="SSF53223">
    <property type="entry name" value="Aminoacid dehydrogenase-like, N-terminal domain"/>
    <property type="match status" value="1"/>
</dbReference>
<evidence type="ECO:0000259" key="2">
    <source>
        <dbReference type="Pfam" id="PF05088"/>
    </source>
</evidence>
<dbReference type="InterPro" id="IPR048381">
    <property type="entry name" value="GDH_C"/>
</dbReference>
<dbReference type="GO" id="GO:0006538">
    <property type="term" value="P:L-glutamate catabolic process"/>
    <property type="evidence" value="ECO:0007669"/>
    <property type="project" value="InterPro"/>
</dbReference>
<dbReference type="GO" id="GO:0004069">
    <property type="term" value="F:L-aspartate:2-oxoglutarate aminotransferase activity"/>
    <property type="evidence" value="ECO:0007669"/>
    <property type="project" value="InterPro"/>
</dbReference>
<dbReference type="InterPro" id="IPR049058">
    <property type="entry name" value="NAD_Glu_DH_HM2"/>
</dbReference>
<feature type="compositionally biased region" description="Acidic residues" evidence="1">
    <location>
        <begin position="293"/>
        <end position="306"/>
    </location>
</feature>
<evidence type="ECO:0000259" key="3">
    <source>
        <dbReference type="Pfam" id="PF21074"/>
    </source>
</evidence>
<dbReference type="InterPro" id="IPR049056">
    <property type="entry name" value="NAD_Glu_DH_HM3"/>
</dbReference>
<protein>
    <submittedName>
        <fullName evidence="7">NAD-glutamate dehydrogenase</fullName>
    </submittedName>
</protein>
<evidence type="ECO:0000313" key="7">
    <source>
        <dbReference type="EMBL" id="NNG37125.1"/>
    </source>
</evidence>
<accession>A0A849A9A4</accession>
<evidence type="ECO:0000256" key="1">
    <source>
        <dbReference type="SAM" id="MobiDB-lite"/>
    </source>
</evidence>
<dbReference type="GO" id="GO:0004352">
    <property type="term" value="F:glutamate dehydrogenase (NAD+) activity"/>
    <property type="evidence" value="ECO:0007669"/>
    <property type="project" value="InterPro"/>
</dbReference>
<dbReference type="InterPro" id="IPR036291">
    <property type="entry name" value="NAD(P)-bd_dom_sf"/>
</dbReference>
<dbReference type="InterPro" id="IPR046346">
    <property type="entry name" value="Aminoacid_DH-like_N_sf"/>
</dbReference>
<dbReference type="InterPro" id="IPR049059">
    <property type="entry name" value="NAD_Glu_DH_HM1"/>
</dbReference>
<keyword evidence="8" id="KW-1185">Reference proteome</keyword>
<feature type="compositionally biased region" description="Low complexity" evidence="1">
    <location>
        <begin position="325"/>
        <end position="338"/>
    </location>
</feature>
<feature type="domain" description="NAD-glutamate dehydrogenase ACT3" evidence="6">
    <location>
        <begin position="599"/>
        <end position="670"/>
    </location>
</feature>
<dbReference type="InterPro" id="IPR007780">
    <property type="entry name" value="NAD_Glu_DH_bac"/>
</dbReference>
<feature type="domain" description="NAD-glutamate dehydrogenase ACT2" evidence="5">
    <location>
        <begin position="457"/>
        <end position="544"/>
    </location>
</feature>
<evidence type="ECO:0000259" key="6">
    <source>
        <dbReference type="Pfam" id="PF21077"/>
    </source>
</evidence>
<dbReference type="Gene3D" id="3.40.50.720">
    <property type="entry name" value="NAD(P)-binding Rossmann-like Domain"/>
    <property type="match status" value="1"/>
</dbReference>
<evidence type="ECO:0000259" key="5">
    <source>
        <dbReference type="Pfam" id="PF21076"/>
    </source>
</evidence>
<dbReference type="PANTHER" id="PTHR43403:SF1">
    <property type="entry name" value="NAD-SPECIFIC GLUTAMATE DEHYDROGENASE"/>
    <property type="match status" value="1"/>
</dbReference>
<comment type="caution">
    <text evidence="7">The sequence shown here is derived from an EMBL/GenBank/DDBJ whole genome shotgun (WGS) entry which is preliminary data.</text>
</comment>
<feature type="domain" description="NAD-glutamate dehydrogenase catalytic" evidence="2">
    <location>
        <begin position="776"/>
        <end position="1280"/>
    </location>
</feature>
<dbReference type="PIRSF" id="PIRSF036761">
    <property type="entry name" value="GDH_Mll4104"/>
    <property type="match status" value="1"/>
</dbReference>
<reference evidence="7 8" key="1">
    <citation type="submission" date="2020-05" db="EMBL/GenBank/DDBJ databases">
        <title>Nakamurella sp. DB0629 isolated from air conditioner.</title>
        <authorList>
            <person name="Kim D.H."/>
            <person name="Kim D.-U."/>
        </authorList>
    </citation>
    <scope>NUCLEOTIDE SEQUENCE [LARGE SCALE GENOMIC DNA]</scope>
    <source>
        <strain evidence="7 8">DB0629</strain>
    </source>
</reference>
<feature type="compositionally biased region" description="Low complexity" evidence="1">
    <location>
        <begin position="307"/>
        <end position="317"/>
    </location>
</feature>
<dbReference type="InterPro" id="IPR028971">
    <property type="entry name" value="NAD-GDH_cat"/>
</dbReference>
<dbReference type="InterPro" id="IPR049064">
    <property type="entry name" value="NAD_Glu_DH_ACT3"/>
</dbReference>
<dbReference type="Pfam" id="PF21075">
    <property type="entry name" value="GDH_ACT1"/>
    <property type="match status" value="1"/>
</dbReference>
<dbReference type="Pfam" id="PF21073">
    <property type="entry name" value="GDH_HM1"/>
    <property type="match status" value="1"/>
</dbReference>
<name>A0A849A9A4_9ACTN</name>
<dbReference type="PANTHER" id="PTHR43403">
    <property type="entry name" value="NAD-SPECIFIC GLUTAMATE DEHYDROGENASE"/>
    <property type="match status" value="1"/>
</dbReference>
<feature type="domain" description="NAD-glutamate dehydrogenase N-terminal ACT1" evidence="4">
    <location>
        <begin position="47"/>
        <end position="225"/>
    </location>
</feature>
<dbReference type="Proteomes" id="UP000562984">
    <property type="component" value="Unassembled WGS sequence"/>
</dbReference>
<dbReference type="InterPro" id="IPR049062">
    <property type="entry name" value="NAD_Glu_DH_ACT2"/>
</dbReference>
<proteinExistence type="predicted"/>
<gene>
    <name evidence="7" type="ORF">HKD39_15715</name>
</gene>
<dbReference type="Pfam" id="PF21074">
    <property type="entry name" value="GDH_C"/>
    <property type="match status" value="1"/>
</dbReference>
<dbReference type="Pfam" id="PF05088">
    <property type="entry name" value="Bac_GDH_CD"/>
    <property type="match status" value="1"/>
</dbReference>